<dbReference type="STRING" id="338966.Ppro_3210"/>
<dbReference type="EMBL" id="CP000482">
    <property type="protein sequence ID" value="ABL00804.1"/>
    <property type="molecule type" value="Genomic_DNA"/>
</dbReference>
<keyword evidence="2" id="KW-1185">Reference proteome</keyword>
<proteinExistence type="predicted"/>
<accession>A1ATY3</accession>
<dbReference type="HOGENOM" id="CLU_103322_0_0_7"/>
<dbReference type="Proteomes" id="UP000006732">
    <property type="component" value="Chromosome"/>
</dbReference>
<name>A1ATY3_PELPD</name>
<gene>
    <name evidence="1" type="ordered locus">Ppro_3210</name>
</gene>
<evidence type="ECO:0000313" key="1">
    <source>
        <dbReference type="EMBL" id="ABL00804.1"/>
    </source>
</evidence>
<dbReference type="AlphaFoldDB" id="A1ATY3"/>
<dbReference type="eggNOG" id="ENOG50323H2">
    <property type="taxonomic scope" value="Bacteria"/>
</dbReference>
<protein>
    <submittedName>
        <fullName evidence="1">Uncharacterized protein</fullName>
    </submittedName>
</protein>
<evidence type="ECO:0000313" key="2">
    <source>
        <dbReference type="Proteomes" id="UP000006732"/>
    </source>
</evidence>
<sequence length="234" mass="26416">MKVIRKFKPSMPDPAAFPTYPKIRQVKAMPVGRRKQVKTHMSDEAEKRYVVDQGGLPELYPTHLHEAKFWEALGRTVATFGFLEEILGKAIFSFTATKPYREDEIEEAYAKWFPTLEHAFTDQLGNLIKSYDKAVREHPSTTISNLDELLHDLHEVSKIRNVLCHGSWRSPDAAGASIPFFVNCQKKVFKTAVDINFLNQVQRHTVGLVCAVVDSVTHMGWQFPGSCGPGKSIS</sequence>
<organism evidence="1 2">
    <name type="scientific">Pelobacter propionicus (strain DSM 2379 / NBRC 103807 / OttBd1)</name>
    <dbReference type="NCBI Taxonomy" id="338966"/>
    <lineage>
        <taxon>Bacteria</taxon>
        <taxon>Pseudomonadati</taxon>
        <taxon>Thermodesulfobacteriota</taxon>
        <taxon>Desulfuromonadia</taxon>
        <taxon>Desulfuromonadales</taxon>
        <taxon>Desulfuromonadaceae</taxon>
        <taxon>Pelobacter</taxon>
    </lineage>
</organism>
<dbReference type="KEGG" id="ppd:Ppro_3210"/>
<reference evidence="1 2" key="1">
    <citation type="submission" date="2006-10" db="EMBL/GenBank/DDBJ databases">
        <title>Complete sequence of chromosome of Pelobacter propionicus DSM 2379.</title>
        <authorList>
            <consortium name="US DOE Joint Genome Institute"/>
            <person name="Copeland A."/>
            <person name="Lucas S."/>
            <person name="Lapidus A."/>
            <person name="Barry K."/>
            <person name="Detter J.C."/>
            <person name="Glavina del Rio T."/>
            <person name="Hammon N."/>
            <person name="Israni S."/>
            <person name="Dalin E."/>
            <person name="Tice H."/>
            <person name="Pitluck S."/>
            <person name="Saunders E."/>
            <person name="Brettin T."/>
            <person name="Bruce D."/>
            <person name="Han C."/>
            <person name="Tapia R."/>
            <person name="Schmutz J."/>
            <person name="Larimer F."/>
            <person name="Land M."/>
            <person name="Hauser L."/>
            <person name="Kyrpides N."/>
            <person name="Kim E."/>
            <person name="Lovley D."/>
            <person name="Richardson P."/>
        </authorList>
    </citation>
    <scope>NUCLEOTIDE SEQUENCE [LARGE SCALE GENOMIC DNA]</scope>
    <source>
        <strain evidence="2">DSM 2379 / NBRC 103807 / OttBd1</strain>
    </source>
</reference>